<evidence type="ECO:0000313" key="1">
    <source>
        <dbReference type="EMBL" id="CAA7264142.1"/>
    </source>
</evidence>
<sequence>CQKPYLQLHPIPNSPSSHLDMLTLISSLSFPSICSLMDARTMASWTWTLRTGFSNTAFSPTTSSARTGRGTWKESKKSPRPILCNLEKMSAASTATLSIQHLATFRPPAWCTRTLSIKPSRDSTRIQQENFARPLIPILISSSRGQTVLVVSRYSHTGEID</sequence>
<gene>
    <name evidence="1" type="ORF">AAE3_LOCUS6434</name>
</gene>
<dbReference type="AlphaFoldDB" id="A0A8S0WBN6"/>
<accession>A0A8S0WBN6</accession>
<keyword evidence="2" id="KW-1185">Reference proteome</keyword>
<protein>
    <submittedName>
        <fullName evidence="1">Uncharacterized protein</fullName>
    </submittedName>
</protein>
<evidence type="ECO:0000313" key="2">
    <source>
        <dbReference type="Proteomes" id="UP000467700"/>
    </source>
</evidence>
<reference evidence="1 2" key="1">
    <citation type="submission" date="2020-01" db="EMBL/GenBank/DDBJ databases">
        <authorList>
            <person name="Gupta K D."/>
        </authorList>
    </citation>
    <scope>NUCLEOTIDE SEQUENCE [LARGE SCALE GENOMIC DNA]</scope>
</reference>
<feature type="non-terminal residue" evidence="1">
    <location>
        <position position="1"/>
    </location>
</feature>
<feature type="non-terminal residue" evidence="1">
    <location>
        <position position="161"/>
    </location>
</feature>
<dbReference type="Proteomes" id="UP000467700">
    <property type="component" value="Unassembled WGS sequence"/>
</dbReference>
<proteinExistence type="predicted"/>
<organism evidence="1 2">
    <name type="scientific">Cyclocybe aegerita</name>
    <name type="common">Black poplar mushroom</name>
    <name type="synonym">Agrocybe aegerita</name>
    <dbReference type="NCBI Taxonomy" id="1973307"/>
    <lineage>
        <taxon>Eukaryota</taxon>
        <taxon>Fungi</taxon>
        <taxon>Dikarya</taxon>
        <taxon>Basidiomycota</taxon>
        <taxon>Agaricomycotina</taxon>
        <taxon>Agaricomycetes</taxon>
        <taxon>Agaricomycetidae</taxon>
        <taxon>Agaricales</taxon>
        <taxon>Agaricineae</taxon>
        <taxon>Bolbitiaceae</taxon>
        <taxon>Cyclocybe</taxon>
    </lineage>
</organism>
<name>A0A8S0WBN6_CYCAE</name>
<dbReference type="EMBL" id="CACVBS010000043">
    <property type="protein sequence ID" value="CAA7264142.1"/>
    <property type="molecule type" value="Genomic_DNA"/>
</dbReference>
<comment type="caution">
    <text evidence="1">The sequence shown here is derived from an EMBL/GenBank/DDBJ whole genome shotgun (WGS) entry which is preliminary data.</text>
</comment>